<dbReference type="Pfam" id="PF03466">
    <property type="entry name" value="LysR_substrate"/>
    <property type="match status" value="1"/>
</dbReference>
<keyword evidence="3" id="KW-0238">DNA-binding</keyword>
<dbReference type="GO" id="GO:0003700">
    <property type="term" value="F:DNA-binding transcription factor activity"/>
    <property type="evidence" value="ECO:0007669"/>
    <property type="project" value="InterPro"/>
</dbReference>
<feature type="domain" description="HTH lysR-type" evidence="5">
    <location>
        <begin position="1"/>
        <end position="59"/>
    </location>
</feature>
<dbReference type="InterPro" id="IPR005119">
    <property type="entry name" value="LysR_subst-bd"/>
</dbReference>
<reference evidence="6 7" key="1">
    <citation type="submission" date="2018-08" db="EMBL/GenBank/DDBJ databases">
        <title>Paraburkholderia sp. DHOM06 isolated from forest soil.</title>
        <authorList>
            <person name="Gao Z.-H."/>
            <person name="Qiu L.-H."/>
        </authorList>
    </citation>
    <scope>NUCLEOTIDE SEQUENCE [LARGE SCALE GENOMIC DNA]</scope>
    <source>
        <strain evidence="6 7">DHOM06</strain>
    </source>
</reference>
<dbReference type="InterPro" id="IPR058163">
    <property type="entry name" value="LysR-type_TF_proteobact-type"/>
</dbReference>
<evidence type="ECO:0000256" key="1">
    <source>
        <dbReference type="ARBA" id="ARBA00009437"/>
    </source>
</evidence>
<evidence type="ECO:0000313" key="7">
    <source>
        <dbReference type="Proteomes" id="UP000256838"/>
    </source>
</evidence>
<name>A0A3D8JZI4_9BURK</name>
<dbReference type="InterPro" id="IPR036390">
    <property type="entry name" value="WH_DNA-bd_sf"/>
</dbReference>
<evidence type="ECO:0000313" key="6">
    <source>
        <dbReference type="EMBL" id="RDU97771.1"/>
    </source>
</evidence>
<dbReference type="PROSITE" id="PS50931">
    <property type="entry name" value="HTH_LYSR"/>
    <property type="match status" value="1"/>
</dbReference>
<dbReference type="Proteomes" id="UP000256838">
    <property type="component" value="Unassembled WGS sequence"/>
</dbReference>
<proteinExistence type="inferred from homology"/>
<dbReference type="Pfam" id="PF00126">
    <property type="entry name" value="HTH_1"/>
    <property type="match status" value="1"/>
</dbReference>
<dbReference type="RefSeq" id="WP_115534963.1">
    <property type="nucleotide sequence ID" value="NZ_QRGA01000009.1"/>
</dbReference>
<dbReference type="Gene3D" id="1.10.10.10">
    <property type="entry name" value="Winged helix-like DNA-binding domain superfamily/Winged helix DNA-binding domain"/>
    <property type="match status" value="1"/>
</dbReference>
<organism evidence="6 7">
    <name type="scientific">Trinickia dinghuensis</name>
    <dbReference type="NCBI Taxonomy" id="2291023"/>
    <lineage>
        <taxon>Bacteria</taxon>
        <taxon>Pseudomonadati</taxon>
        <taxon>Pseudomonadota</taxon>
        <taxon>Betaproteobacteria</taxon>
        <taxon>Burkholderiales</taxon>
        <taxon>Burkholderiaceae</taxon>
        <taxon>Trinickia</taxon>
    </lineage>
</organism>
<dbReference type="SUPFAM" id="SSF53850">
    <property type="entry name" value="Periplasmic binding protein-like II"/>
    <property type="match status" value="1"/>
</dbReference>
<dbReference type="SUPFAM" id="SSF46785">
    <property type="entry name" value="Winged helix' DNA-binding domain"/>
    <property type="match status" value="1"/>
</dbReference>
<evidence type="ECO:0000256" key="4">
    <source>
        <dbReference type="ARBA" id="ARBA00023163"/>
    </source>
</evidence>
<comment type="caution">
    <text evidence="6">The sequence shown here is derived from an EMBL/GenBank/DDBJ whole genome shotgun (WGS) entry which is preliminary data.</text>
</comment>
<keyword evidence="2" id="KW-0805">Transcription regulation</keyword>
<dbReference type="PANTHER" id="PTHR30537">
    <property type="entry name" value="HTH-TYPE TRANSCRIPTIONAL REGULATOR"/>
    <property type="match status" value="1"/>
</dbReference>
<dbReference type="InterPro" id="IPR036388">
    <property type="entry name" value="WH-like_DNA-bd_sf"/>
</dbReference>
<evidence type="ECO:0000256" key="3">
    <source>
        <dbReference type="ARBA" id="ARBA00023125"/>
    </source>
</evidence>
<gene>
    <name evidence="6" type="ORF">DWV00_18120</name>
</gene>
<evidence type="ECO:0000256" key="2">
    <source>
        <dbReference type="ARBA" id="ARBA00023015"/>
    </source>
</evidence>
<protein>
    <submittedName>
        <fullName evidence="6">LysR family transcriptional regulator</fullName>
    </submittedName>
</protein>
<dbReference type="EMBL" id="QRGA01000009">
    <property type="protein sequence ID" value="RDU97771.1"/>
    <property type="molecule type" value="Genomic_DNA"/>
</dbReference>
<keyword evidence="7" id="KW-1185">Reference proteome</keyword>
<dbReference type="CDD" id="cd08477">
    <property type="entry name" value="PBP2_CrgA_like_8"/>
    <property type="match status" value="1"/>
</dbReference>
<evidence type="ECO:0000259" key="5">
    <source>
        <dbReference type="PROSITE" id="PS50931"/>
    </source>
</evidence>
<dbReference type="FunFam" id="1.10.10.10:FF:000001">
    <property type="entry name" value="LysR family transcriptional regulator"/>
    <property type="match status" value="1"/>
</dbReference>
<dbReference type="Gene3D" id="3.40.190.290">
    <property type="match status" value="1"/>
</dbReference>
<sequence length="305" mass="33373">MDRLESMAIFARVVERGSFAAAAEDFRLTGTMVGHHVRALETRLGGRLLNRTTRRQSLTELGAQYYERCRLILAEVRDAEALGAELHGEARGRLRVLSPVSFGVHVLAPACIDYRAEHPNVEIDLVVSDRALDLVDEGFDIAIRIGDLPDSSLVARRLRPYRSVVCAAPSYLARHGAPSVPTDLSRHQCLGLAHPVASRQWRLHGPEGEVVVPVSLVFSANNGEALRMAALSGLGIVMQPEILLADDLRDGRLVLVLPDYEPAARPMHLLMASDRKPPAKIGTFADFVVKRFGGRATSSRRVAAK</sequence>
<dbReference type="FunFam" id="3.40.190.290:FF:000001">
    <property type="entry name" value="Transcriptional regulator, LysR family"/>
    <property type="match status" value="1"/>
</dbReference>
<dbReference type="PANTHER" id="PTHR30537:SF5">
    <property type="entry name" value="HTH-TYPE TRANSCRIPTIONAL ACTIVATOR TTDR-RELATED"/>
    <property type="match status" value="1"/>
</dbReference>
<dbReference type="OrthoDB" id="9026421at2"/>
<dbReference type="GO" id="GO:0006351">
    <property type="term" value="P:DNA-templated transcription"/>
    <property type="evidence" value="ECO:0007669"/>
    <property type="project" value="TreeGrafter"/>
</dbReference>
<dbReference type="GO" id="GO:0043565">
    <property type="term" value="F:sequence-specific DNA binding"/>
    <property type="evidence" value="ECO:0007669"/>
    <property type="project" value="TreeGrafter"/>
</dbReference>
<dbReference type="InterPro" id="IPR000847">
    <property type="entry name" value="LysR_HTH_N"/>
</dbReference>
<dbReference type="AlphaFoldDB" id="A0A3D8JZI4"/>
<accession>A0A3D8JZI4</accession>
<keyword evidence="4" id="KW-0804">Transcription</keyword>
<comment type="similarity">
    <text evidence="1">Belongs to the LysR transcriptional regulatory family.</text>
</comment>